<comment type="caution">
    <text evidence="10">The sequence shown here is derived from an EMBL/GenBank/DDBJ whole genome shotgun (WGS) entry which is preliminary data.</text>
</comment>
<sequence length="469" mass="53254">MNQRGNSGALPHRFSEVLDSYFSELGVESVPGMAIAYSGGLDSSALLMLAIEYCRLRKISLVAIHIHHGLSTNADSWFEHCRSVCLAHNVTFLYKKVTLDVTKKEGIESSARSARYLALGRICQEHQINFCLTAHHQDDQAETLLMQMLRGSGVAGLSGMDRFNTAESLLGVGTLMLMRPLLQETRGDLEQFVDSRDILHIHDESNDDARFLRNALRHKVMPMLEEVSPGFSKRIARTATHMRSTRILLEDLAGHDLSTCSDNDGLSLQSIRSLSPERVNNLLRLWFARLRSRMPTTSRLTEILKQLFDARDDARVTVFHDNLAIHRYRDRIYATSRLDEQDRSEKSEVFKWSGEDKLEFPGMGGTLYFQYSDFGVDCEWLKGRSLELHFRRGGERLKLAENRSTRDMKSHYQSLKIPFWVRQQLPFVSIGDQLIFAAGVGMQSSFCSQGSGSRILLKWVAEQSNKVSM</sequence>
<evidence type="ECO:0000256" key="5">
    <source>
        <dbReference type="ARBA" id="ARBA00022741"/>
    </source>
</evidence>
<dbReference type="SUPFAM" id="SSF52402">
    <property type="entry name" value="Adenine nucleotide alpha hydrolases-like"/>
    <property type="match status" value="1"/>
</dbReference>
<dbReference type="Pfam" id="PF01171">
    <property type="entry name" value="ATP_bind_3"/>
    <property type="match status" value="1"/>
</dbReference>
<comment type="similarity">
    <text evidence="8">Belongs to the tRNA(Ile)-lysidine synthase family.</text>
</comment>
<keyword evidence="2 8" id="KW-0963">Cytoplasm</keyword>
<dbReference type="Gene3D" id="3.40.50.620">
    <property type="entry name" value="HUPs"/>
    <property type="match status" value="1"/>
</dbReference>
<dbReference type="SMART" id="SM00977">
    <property type="entry name" value="TilS_C"/>
    <property type="match status" value="1"/>
</dbReference>
<dbReference type="Pfam" id="PF09179">
    <property type="entry name" value="TilS"/>
    <property type="match status" value="1"/>
</dbReference>
<feature type="binding site" evidence="8">
    <location>
        <begin position="38"/>
        <end position="43"/>
    </location>
    <ligand>
        <name>ATP</name>
        <dbReference type="ChEBI" id="CHEBI:30616"/>
    </ligand>
</feature>
<dbReference type="SUPFAM" id="SSF82829">
    <property type="entry name" value="MesJ substrate recognition domain-like"/>
    <property type="match status" value="1"/>
</dbReference>
<protein>
    <recommendedName>
        <fullName evidence="8">tRNA(Ile)-lysidine synthase</fullName>
        <ecNumber evidence="8">6.3.4.19</ecNumber>
    </recommendedName>
    <alternativeName>
        <fullName evidence="8">tRNA(Ile)-2-lysyl-cytidine synthase</fullName>
    </alternativeName>
    <alternativeName>
        <fullName evidence="8">tRNA(Ile)-lysidine synthetase</fullName>
    </alternativeName>
</protein>
<name>A0ABR6XCV6_9BURK</name>
<dbReference type="EC" id="6.3.4.19" evidence="8"/>
<dbReference type="EMBL" id="JACOFT010000002">
    <property type="protein sequence ID" value="MBC3810744.1"/>
    <property type="molecule type" value="Genomic_DNA"/>
</dbReference>
<dbReference type="PANTHER" id="PTHR43033">
    <property type="entry name" value="TRNA(ILE)-LYSIDINE SYNTHASE-RELATED"/>
    <property type="match status" value="1"/>
</dbReference>
<evidence type="ECO:0000313" key="11">
    <source>
        <dbReference type="Proteomes" id="UP000637632"/>
    </source>
</evidence>
<dbReference type="NCBIfam" id="TIGR02433">
    <property type="entry name" value="lysidine_TilS_C"/>
    <property type="match status" value="1"/>
</dbReference>
<keyword evidence="3 8" id="KW-0436">Ligase</keyword>
<dbReference type="InterPro" id="IPR012796">
    <property type="entry name" value="Lysidine-tRNA-synth_C"/>
</dbReference>
<keyword evidence="11" id="KW-1185">Reference proteome</keyword>
<evidence type="ECO:0000313" key="10">
    <source>
        <dbReference type="EMBL" id="MBC3810744.1"/>
    </source>
</evidence>
<proteinExistence type="inferred from homology"/>
<evidence type="ECO:0000256" key="3">
    <source>
        <dbReference type="ARBA" id="ARBA00022598"/>
    </source>
</evidence>
<dbReference type="NCBIfam" id="TIGR02432">
    <property type="entry name" value="lysidine_TilS_N"/>
    <property type="match status" value="1"/>
</dbReference>
<dbReference type="HAMAP" id="MF_01161">
    <property type="entry name" value="tRNA_Ile_lys_synt"/>
    <property type="match status" value="1"/>
</dbReference>
<dbReference type="PANTHER" id="PTHR43033:SF1">
    <property type="entry name" value="TRNA(ILE)-LYSIDINE SYNTHASE-RELATED"/>
    <property type="match status" value="1"/>
</dbReference>
<comment type="subcellular location">
    <subcellularLocation>
        <location evidence="1 8">Cytoplasm</location>
    </subcellularLocation>
</comment>
<dbReference type="RefSeq" id="WP_190477787.1">
    <property type="nucleotide sequence ID" value="NZ_JACOFT010000002.1"/>
</dbReference>
<accession>A0ABR6XCV6</accession>
<dbReference type="InterPro" id="IPR012094">
    <property type="entry name" value="tRNA_Ile_lys_synt"/>
</dbReference>
<dbReference type="CDD" id="cd01992">
    <property type="entry name" value="TilS_N"/>
    <property type="match status" value="1"/>
</dbReference>
<dbReference type="InterPro" id="IPR011063">
    <property type="entry name" value="TilS/TtcA_N"/>
</dbReference>
<dbReference type="SUPFAM" id="SSF56037">
    <property type="entry name" value="PheT/TilS domain"/>
    <property type="match status" value="1"/>
</dbReference>
<dbReference type="InterPro" id="IPR012795">
    <property type="entry name" value="tRNA_Ile_lys_synt_N"/>
</dbReference>
<evidence type="ECO:0000256" key="7">
    <source>
        <dbReference type="ARBA" id="ARBA00048539"/>
    </source>
</evidence>
<keyword evidence="6 8" id="KW-0067">ATP-binding</keyword>
<dbReference type="InterPro" id="IPR015262">
    <property type="entry name" value="tRNA_Ile_lys_synt_subst-bd"/>
</dbReference>
<organism evidence="10 11">
    <name type="scientific">Undibacterium aquatile</name>
    <dbReference type="NCBI Taxonomy" id="1537398"/>
    <lineage>
        <taxon>Bacteria</taxon>
        <taxon>Pseudomonadati</taxon>
        <taxon>Pseudomonadota</taxon>
        <taxon>Betaproteobacteria</taxon>
        <taxon>Burkholderiales</taxon>
        <taxon>Oxalobacteraceae</taxon>
        <taxon>Undibacterium</taxon>
    </lineage>
</organism>
<comment type="function">
    <text evidence="8">Ligates lysine onto the cytidine present at position 34 of the AUA codon-specific tRNA(Ile) that contains the anticodon CAU, in an ATP-dependent manner. Cytidine is converted to lysidine, thus changing the amino acid specificity of the tRNA from methionine to isoleucine.</text>
</comment>
<comment type="catalytic activity">
    <reaction evidence="7 8">
        <text>cytidine(34) in tRNA(Ile2) + L-lysine + ATP = lysidine(34) in tRNA(Ile2) + AMP + diphosphate + H(+)</text>
        <dbReference type="Rhea" id="RHEA:43744"/>
        <dbReference type="Rhea" id="RHEA-COMP:10625"/>
        <dbReference type="Rhea" id="RHEA-COMP:10670"/>
        <dbReference type="ChEBI" id="CHEBI:15378"/>
        <dbReference type="ChEBI" id="CHEBI:30616"/>
        <dbReference type="ChEBI" id="CHEBI:32551"/>
        <dbReference type="ChEBI" id="CHEBI:33019"/>
        <dbReference type="ChEBI" id="CHEBI:82748"/>
        <dbReference type="ChEBI" id="CHEBI:83665"/>
        <dbReference type="ChEBI" id="CHEBI:456215"/>
        <dbReference type="EC" id="6.3.4.19"/>
    </reaction>
</comment>
<comment type="domain">
    <text evidence="8">The N-terminal region contains the highly conserved SGGXDS motif, predicted to be a P-loop motif involved in ATP binding.</text>
</comment>
<evidence type="ECO:0000256" key="2">
    <source>
        <dbReference type="ARBA" id="ARBA00022490"/>
    </source>
</evidence>
<feature type="domain" description="Lysidine-tRNA(Ile) synthetase C-terminal" evidence="9">
    <location>
        <begin position="386"/>
        <end position="459"/>
    </location>
</feature>
<dbReference type="InterPro" id="IPR014729">
    <property type="entry name" value="Rossmann-like_a/b/a_fold"/>
</dbReference>
<dbReference type="Gene3D" id="1.20.59.20">
    <property type="match status" value="1"/>
</dbReference>
<evidence type="ECO:0000256" key="1">
    <source>
        <dbReference type="ARBA" id="ARBA00004496"/>
    </source>
</evidence>
<evidence type="ECO:0000256" key="8">
    <source>
        <dbReference type="HAMAP-Rule" id="MF_01161"/>
    </source>
</evidence>
<keyword evidence="4 8" id="KW-0819">tRNA processing</keyword>
<dbReference type="Proteomes" id="UP000637632">
    <property type="component" value="Unassembled WGS sequence"/>
</dbReference>
<dbReference type="GO" id="GO:0032267">
    <property type="term" value="F:tRNA(Ile)-lysidine synthase activity"/>
    <property type="evidence" value="ECO:0007669"/>
    <property type="project" value="UniProtKB-EC"/>
</dbReference>
<dbReference type="Pfam" id="PF11734">
    <property type="entry name" value="TilS_C"/>
    <property type="match status" value="1"/>
</dbReference>
<keyword evidence="5 8" id="KW-0547">Nucleotide-binding</keyword>
<gene>
    <name evidence="8 10" type="primary">tilS</name>
    <name evidence="10" type="ORF">H8K26_04755</name>
</gene>
<evidence type="ECO:0000256" key="4">
    <source>
        <dbReference type="ARBA" id="ARBA00022694"/>
    </source>
</evidence>
<reference evidence="10 11" key="1">
    <citation type="submission" date="2020-08" db="EMBL/GenBank/DDBJ databases">
        <title>Novel species isolated from subtropical streams in China.</title>
        <authorList>
            <person name="Lu H."/>
        </authorList>
    </citation>
    <scope>NUCLEOTIDE SEQUENCE [LARGE SCALE GENOMIC DNA]</scope>
    <source>
        <strain evidence="10 11">CCTCC AB 2015119</strain>
    </source>
</reference>
<evidence type="ECO:0000259" key="9">
    <source>
        <dbReference type="SMART" id="SM00977"/>
    </source>
</evidence>
<evidence type="ECO:0000256" key="6">
    <source>
        <dbReference type="ARBA" id="ARBA00022840"/>
    </source>
</evidence>